<evidence type="ECO:0000313" key="13">
    <source>
        <dbReference type="EMBL" id="PCK18592.1"/>
    </source>
</evidence>
<evidence type="ECO:0000256" key="4">
    <source>
        <dbReference type="ARBA" id="ARBA00022643"/>
    </source>
</evidence>
<keyword evidence="6 11" id="KW-0548">Nucleotidyltransferase</keyword>
<organism evidence="13 14">
    <name type="scientific">Bacillus pumilus</name>
    <name type="common">Bacillus mesentericus</name>
    <dbReference type="NCBI Taxonomy" id="1408"/>
    <lineage>
        <taxon>Bacteria</taxon>
        <taxon>Bacillati</taxon>
        <taxon>Bacillota</taxon>
        <taxon>Bacilli</taxon>
        <taxon>Bacillales</taxon>
        <taxon>Bacillaceae</taxon>
        <taxon>Bacillus</taxon>
    </lineage>
</organism>
<evidence type="ECO:0000256" key="2">
    <source>
        <dbReference type="ARBA" id="ARBA00005201"/>
    </source>
</evidence>
<feature type="domain" description="FAD synthetase" evidence="12">
    <location>
        <begin position="15"/>
        <end position="168"/>
    </location>
</feature>
<dbReference type="GO" id="GO:0009231">
    <property type="term" value="P:riboflavin biosynthetic process"/>
    <property type="evidence" value="ECO:0007669"/>
    <property type="project" value="InterPro"/>
</dbReference>
<comment type="catalytic activity">
    <reaction evidence="11">
        <text>riboflavin + ATP = FMN + ADP + H(+)</text>
        <dbReference type="Rhea" id="RHEA:14357"/>
        <dbReference type="ChEBI" id="CHEBI:15378"/>
        <dbReference type="ChEBI" id="CHEBI:30616"/>
        <dbReference type="ChEBI" id="CHEBI:57986"/>
        <dbReference type="ChEBI" id="CHEBI:58210"/>
        <dbReference type="ChEBI" id="CHEBI:456216"/>
        <dbReference type="EC" id="2.7.1.26"/>
    </reaction>
</comment>
<dbReference type="GO" id="GO:0009398">
    <property type="term" value="P:FMN biosynthetic process"/>
    <property type="evidence" value="ECO:0007669"/>
    <property type="project" value="UniProtKB-UniRule"/>
</dbReference>
<comment type="catalytic activity">
    <reaction evidence="10 11">
        <text>FMN + ATP + H(+) = FAD + diphosphate</text>
        <dbReference type="Rhea" id="RHEA:17237"/>
        <dbReference type="ChEBI" id="CHEBI:15378"/>
        <dbReference type="ChEBI" id="CHEBI:30616"/>
        <dbReference type="ChEBI" id="CHEBI:33019"/>
        <dbReference type="ChEBI" id="CHEBI:57692"/>
        <dbReference type="ChEBI" id="CHEBI:58210"/>
        <dbReference type="EC" id="2.7.7.2"/>
    </reaction>
</comment>
<keyword evidence="11" id="KW-0418">Kinase</keyword>
<comment type="pathway">
    <text evidence="2 11">Cofactor biosynthesis; FMN biosynthesis; FMN from riboflavin (ATP route): step 1/1.</text>
</comment>
<dbReference type="GO" id="GO:0008531">
    <property type="term" value="F:riboflavin kinase activity"/>
    <property type="evidence" value="ECO:0007669"/>
    <property type="project" value="UniProtKB-UniRule"/>
</dbReference>
<dbReference type="GO" id="GO:0006747">
    <property type="term" value="P:FAD biosynthetic process"/>
    <property type="evidence" value="ECO:0007669"/>
    <property type="project" value="UniProtKB-UniRule"/>
</dbReference>
<dbReference type="UniPathway" id="UPA00277">
    <property type="reaction ID" value="UER00407"/>
</dbReference>
<keyword evidence="8 11" id="KW-0274">FAD</keyword>
<evidence type="ECO:0000256" key="9">
    <source>
        <dbReference type="ARBA" id="ARBA00022840"/>
    </source>
</evidence>
<keyword evidence="5 11" id="KW-0808">Transferase</keyword>
<evidence type="ECO:0000256" key="7">
    <source>
        <dbReference type="ARBA" id="ARBA00022741"/>
    </source>
</evidence>
<dbReference type="EC" id="2.7.1.26" evidence="11"/>
<evidence type="ECO:0000256" key="3">
    <source>
        <dbReference type="ARBA" id="ARBA00022630"/>
    </source>
</evidence>
<dbReference type="OrthoDB" id="9803667at2"/>
<dbReference type="Proteomes" id="UP000228754">
    <property type="component" value="Unassembled WGS sequence"/>
</dbReference>
<dbReference type="PANTHER" id="PTHR22749:SF6">
    <property type="entry name" value="RIBOFLAVIN KINASE"/>
    <property type="match status" value="1"/>
</dbReference>
<dbReference type="UniPathway" id="UPA00276">
    <property type="reaction ID" value="UER00406"/>
</dbReference>
<dbReference type="EMBL" id="NKHG01000118">
    <property type="protein sequence ID" value="PCK18592.1"/>
    <property type="molecule type" value="Genomic_DNA"/>
</dbReference>
<dbReference type="PIRSF" id="PIRSF004491">
    <property type="entry name" value="FAD_Synth"/>
    <property type="match status" value="1"/>
</dbReference>
<proteinExistence type="inferred from homology"/>
<name>A0A2A5IND2_BACPU</name>
<sequence>MEVIELSIPSSHGQSVHQPCVMALGFFDGVHLGHKQLLRQARALARQKGLAFKVMTFDRHPSQIITPHKAIRRYLTPLPEKVETFEAEGADAVYVIRFNQAFADIAPDLFIKRFIYELNCKQVVVGFDFSFGKGGTGNTDTLREASKGKYDLTIVPQLAFQMNKISSSKIRELLMTGSVRHIPEYLGDFYQVNCTVLASQKFGKSNQLILMLRYASYFLPEEGMYRVKISQENTSIEGWCRVEKGSTVLRVNGCGNHTCSLGQSASIKWIEQIREETVGLKGAYL</sequence>
<evidence type="ECO:0000256" key="6">
    <source>
        <dbReference type="ARBA" id="ARBA00022695"/>
    </source>
</evidence>
<evidence type="ECO:0000256" key="10">
    <source>
        <dbReference type="ARBA" id="ARBA00049494"/>
    </source>
</evidence>
<dbReference type="InterPro" id="IPR023468">
    <property type="entry name" value="Riboflavin_kinase"/>
</dbReference>
<dbReference type="PANTHER" id="PTHR22749">
    <property type="entry name" value="RIBOFLAVIN KINASE/FMN ADENYLYLTRANSFERASE"/>
    <property type="match status" value="1"/>
</dbReference>
<dbReference type="Gene3D" id="3.40.50.620">
    <property type="entry name" value="HUPs"/>
    <property type="match status" value="1"/>
</dbReference>
<dbReference type="InterPro" id="IPR014729">
    <property type="entry name" value="Rossmann-like_a/b/a_fold"/>
</dbReference>
<dbReference type="Pfam" id="PF06574">
    <property type="entry name" value="FAD_syn"/>
    <property type="match status" value="1"/>
</dbReference>
<accession>A0A2A5IND2</accession>
<dbReference type="AlphaFoldDB" id="A0A2A5IND2"/>
<dbReference type="FunFam" id="3.40.50.620:FF:000021">
    <property type="entry name" value="Riboflavin biosynthesis protein"/>
    <property type="match status" value="1"/>
</dbReference>
<dbReference type="SUPFAM" id="SSF52374">
    <property type="entry name" value="Nucleotidylyl transferase"/>
    <property type="match status" value="1"/>
</dbReference>
<protein>
    <recommendedName>
        <fullName evidence="11">Riboflavin biosynthesis protein</fullName>
    </recommendedName>
    <domain>
        <recommendedName>
            <fullName evidence="11">Riboflavin kinase</fullName>
            <ecNumber evidence="11">2.7.1.26</ecNumber>
        </recommendedName>
        <alternativeName>
            <fullName evidence="11">Flavokinase</fullName>
        </alternativeName>
    </domain>
    <domain>
        <recommendedName>
            <fullName evidence="11">FMN adenylyltransferase</fullName>
            <ecNumber evidence="11">2.7.7.2</ecNumber>
        </recommendedName>
        <alternativeName>
            <fullName evidence="11">FAD pyrophosphorylase</fullName>
        </alternativeName>
        <alternativeName>
            <fullName evidence="11">FAD synthase</fullName>
        </alternativeName>
    </domain>
</protein>
<dbReference type="CDD" id="cd02064">
    <property type="entry name" value="FAD_synthetase_N"/>
    <property type="match status" value="1"/>
</dbReference>
<evidence type="ECO:0000313" key="14">
    <source>
        <dbReference type="Proteomes" id="UP000228754"/>
    </source>
</evidence>
<evidence type="ECO:0000259" key="12">
    <source>
        <dbReference type="Pfam" id="PF06574"/>
    </source>
</evidence>
<keyword evidence="4 11" id="KW-0288">FMN</keyword>
<keyword evidence="3 11" id="KW-0285">Flavoprotein</keyword>
<comment type="pathway">
    <text evidence="1 11">Cofactor biosynthesis; FAD biosynthesis; FAD from FMN: step 1/1.</text>
</comment>
<evidence type="ECO:0000256" key="8">
    <source>
        <dbReference type="ARBA" id="ARBA00022827"/>
    </source>
</evidence>
<comment type="similarity">
    <text evidence="11">Belongs to the ribF family.</text>
</comment>
<gene>
    <name evidence="13" type="ORF">CEY02_18780</name>
</gene>
<reference evidence="13 14" key="1">
    <citation type="submission" date="2017-06" db="EMBL/GenBank/DDBJ databases">
        <title>Draft Genome Sequence of Bacillus sp Strain 36R Isolated from saline sediment at Atanasia, Sonora, Mexico.</title>
        <authorList>
            <person name="Sanchez Diaz R."/>
            <person name="Quiroz Macias M.E."/>
            <person name="Ibarra Gamez J.C."/>
            <person name="Enciso Ibarra J."/>
            <person name="Gomez Gil B."/>
            <person name="Galaviz Silva L."/>
        </authorList>
    </citation>
    <scope>NUCLEOTIDE SEQUENCE [LARGE SCALE GENOMIC DNA]</scope>
    <source>
        <strain evidence="13 14">36R_ATNSAL</strain>
    </source>
</reference>
<dbReference type="GO" id="GO:0005524">
    <property type="term" value="F:ATP binding"/>
    <property type="evidence" value="ECO:0007669"/>
    <property type="project" value="UniProtKB-UniRule"/>
</dbReference>
<keyword evidence="7 11" id="KW-0547">Nucleotide-binding</keyword>
<dbReference type="InterPro" id="IPR002606">
    <property type="entry name" value="Riboflavin_kinase_bac"/>
</dbReference>
<evidence type="ECO:0000256" key="5">
    <source>
        <dbReference type="ARBA" id="ARBA00022679"/>
    </source>
</evidence>
<dbReference type="GO" id="GO:0003919">
    <property type="term" value="F:FMN adenylyltransferase activity"/>
    <property type="evidence" value="ECO:0007669"/>
    <property type="project" value="UniProtKB-UniRule"/>
</dbReference>
<comment type="caution">
    <text evidence="13">The sequence shown here is derived from an EMBL/GenBank/DDBJ whole genome shotgun (WGS) entry which is preliminary data.</text>
</comment>
<keyword evidence="9 11" id="KW-0067">ATP-binding</keyword>
<dbReference type="InterPro" id="IPR015864">
    <property type="entry name" value="FAD_synthase"/>
</dbReference>
<evidence type="ECO:0000256" key="11">
    <source>
        <dbReference type="PIRNR" id="PIRNR004491"/>
    </source>
</evidence>
<evidence type="ECO:0000256" key="1">
    <source>
        <dbReference type="ARBA" id="ARBA00004726"/>
    </source>
</evidence>
<dbReference type="EC" id="2.7.7.2" evidence="11"/>